<dbReference type="SUPFAM" id="SSF53098">
    <property type="entry name" value="Ribonuclease H-like"/>
    <property type="match status" value="1"/>
</dbReference>
<name>A0A4U5U5E1_COLLU</name>
<proteinExistence type="predicted"/>
<dbReference type="EMBL" id="CM014081">
    <property type="protein sequence ID" value="TKS69446.1"/>
    <property type="molecule type" value="Genomic_DNA"/>
</dbReference>
<dbReference type="InterPro" id="IPR052035">
    <property type="entry name" value="ZnF_BED_domain_contain"/>
</dbReference>
<sequence length="339" mass="38218">MYAFLSIIENAMKDSKVDRAVGLCKKIVGSFSHSWKRSRDLAEAQKELKLPMHKLKTECSTRWGSRQAMVQRILEQLPAISHVLSPDRKARHLIPMWQDVEVLEAINSTLTPLVDFTDALSGEQYVSISSVKPVLHLFETSVLAVGNDDTEFTKSLKSKILGYLQEKYSDSKTQDLLDMATTLDPRFKMSYIREEVKPTVRARLMDEMTGLNPAKQCAPSSAPEPPKKARKTLGSFFKAAKDREESDPAVTHEQAALLELESYLLTRLIDSEDDPLTWWREHAGIYPRLSVLARKYLGIPATSSPSERLFSTGGNIVTCQRSSLKPQHVDRLVFLAKNL</sequence>
<evidence type="ECO:0000259" key="1">
    <source>
        <dbReference type="Pfam" id="PF05699"/>
    </source>
</evidence>
<organism evidence="2 3">
    <name type="scientific">Collichthys lucidus</name>
    <name type="common">Big head croaker</name>
    <name type="synonym">Sciaena lucida</name>
    <dbReference type="NCBI Taxonomy" id="240159"/>
    <lineage>
        <taxon>Eukaryota</taxon>
        <taxon>Metazoa</taxon>
        <taxon>Chordata</taxon>
        <taxon>Craniata</taxon>
        <taxon>Vertebrata</taxon>
        <taxon>Euteleostomi</taxon>
        <taxon>Actinopterygii</taxon>
        <taxon>Neopterygii</taxon>
        <taxon>Teleostei</taxon>
        <taxon>Neoteleostei</taxon>
        <taxon>Acanthomorphata</taxon>
        <taxon>Eupercaria</taxon>
        <taxon>Sciaenidae</taxon>
        <taxon>Collichthys</taxon>
    </lineage>
</organism>
<protein>
    <submittedName>
        <fullName evidence="2">Zinc finger BED domain-containing protein 1</fullName>
    </submittedName>
</protein>
<dbReference type="STRING" id="240159.A0A4U5U5E1"/>
<dbReference type="Pfam" id="PF05699">
    <property type="entry name" value="Dimer_Tnp_hAT"/>
    <property type="match status" value="1"/>
</dbReference>
<accession>A0A4U5U5E1</accession>
<dbReference type="Proteomes" id="UP000298787">
    <property type="component" value="Chromosome 4"/>
</dbReference>
<gene>
    <name evidence="2" type="ORF">D9C73_003510</name>
</gene>
<evidence type="ECO:0000313" key="2">
    <source>
        <dbReference type="EMBL" id="TKS69446.1"/>
    </source>
</evidence>
<dbReference type="GO" id="GO:0046983">
    <property type="term" value="F:protein dimerization activity"/>
    <property type="evidence" value="ECO:0007669"/>
    <property type="project" value="InterPro"/>
</dbReference>
<keyword evidence="3" id="KW-1185">Reference proteome</keyword>
<reference evidence="2 3" key="1">
    <citation type="submission" date="2019-01" db="EMBL/GenBank/DDBJ databases">
        <title>Genome Assembly of Collichthys lucidus.</title>
        <authorList>
            <person name="Cai M."/>
            <person name="Xiao S."/>
        </authorList>
    </citation>
    <scope>NUCLEOTIDE SEQUENCE [LARGE SCALE GENOMIC DNA]</scope>
    <source>
        <strain evidence="2">JT15FE1705JMU</strain>
        <tissue evidence="2">Muscle</tissue>
    </source>
</reference>
<dbReference type="InterPro" id="IPR008906">
    <property type="entry name" value="HATC_C_dom"/>
</dbReference>
<dbReference type="InterPro" id="IPR012337">
    <property type="entry name" value="RNaseH-like_sf"/>
</dbReference>
<dbReference type="PANTHER" id="PTHR46481:SF9">
    <property type="entry name" value="ZINC FINGER BED DOMAIN-CONTAINING PROTEIN 1-LIKE"/>
    <property type="match status" value="1"/>
</dbReference>
<dbReference type="AlphaFoldDB" id="A0A4U5U5E1"/>
<evidence type="ECO:0000313" key="3">
    <source>
        <dbReference type="Proteomes" id="UP000298787"/>
    </source>
</evidence>
<feature type="domain" description="HAT C-terminal dimerisation" evidence="1">
    <location>
        <begin position="259"/>
        <end position="339"/>
    </location>
</feature>
<dbReference type="PANTHER" id="PTHR46481">
    <property type="entry name" value="ZINC FINGER BED DOMAIN-CONTAINING PROTEIN 4"/>
    <property type="match status" value="1"/>
</dbReference>